<name>A0A011V3X2_RUMAL</name>
<evidence type="ECO:0008006" key="3">
    <source>
        <dbReference type="Google" id="ProtNLM"/>
    </source>
</evidence>
<dbReference type="RefSeq" id="WP_037286373.1">
    <property type="nucleotide sequence ID" value="NZ_JEOB01000002.1"/>
</dbReference>
<sequence length="115" mass="13451">MIDIATLNQRIEIQQLTSDKDDRGNPEQVWTTICKRWASANVTGTAFYDARQELVKAQVEFVMRYNKQLAMIDTTKYRIIWKGDIYHILFVDNYKGLNEQLNITAVCFDQNNSLK</sequence>
<dbReference type="Proteomes" id="UP000021369">
    <property type="component" value="Unassembled WGS sequence"/>
</dbReference>
<dbReference type="NCBIfam" id="TIGR01563">
    <property type="entry name" value="gp16_SPP1"/>
    <property type="match status" value="1"/>
</dbReference>
<comment type="caution">
    <text evidence="1">The sequence shown here is derived from an EMBL/GenBank/DDBJ whole genome shotgun (WGS) entry which is preliminary data.</text>
</comment>
<dbReference type="PATRIC" id="fig|1341156.4.peg.1809"/>
<protein>
    <recommendedName>
        <fullName evidence="3">Head-tail adaptor protein</fullName>
    </recommendedName>
</protein>
<organism evidence="1 2">
    <name type="scientific">Ruminococcus albus SY3</name>
    <dbReference type="NCBI Taxonomy" id="1341156"/>
    <lineage>
        <taxon>Bacteria</taxon>
        <taxon>Bacillati</taxon>
        <taxon>Bacillota</taxon>
        <taxon>Clostridia</taxon>
        <taxon>Eubacteriales</taxon>
        <taxon>Oscillospiraceae</taxon>
        <taxon>Ruminococcus</taxon>
    </lineage>
</organism>
<dbReference type="AlphaFoldDB" id="A0A011V3X2"/>
<dbReference type="Gene3D" id="2.40.10.270">
    <property type="entry name" value="Bacteriophage SPP1 head-tail adaptor protein"/>
    <property type="match status" value="1"/>
</dbReference>
<dbReference type="Pfam" id="PF05521">
    <property type="entry name" value="Phage_HCP"/>
    <property type="match status" value="1"/>
</dbReference>
<proteinExistence type="predicted"/>
<evidence type="ECO:0000313" key="1">
    <source>
        <dbReference type="EMBL" id="EXM40162.1"/>
    </source>
</evidence>
<reference evidence="1 2" key="1">
    <citation type="submission" date="2013-06" db="EMBL/GenBank/DDBJ databases">
        <title>Rumen cellulosomics: divergent fiber-degrading strategies revealed by comparative genome-wide analysis of six Ruminococcal strains.</title>
        <authorList>
            <person name="Dassa B."/>
            <person name="Borovok I."/>
            <person name="Lamed R."/>
            <person name="Flint H."/>
            <person name="Yeoman C.J."/>
            <person name="White B."/>
            <person name="Bayer E.A."/>
        </authorList>
    </citation>
    <scope>NUCLEOTIDE SEQUENCE [LARGE SCALE GENOMIC DNA]</scope>
    <source>
        <strain evidence="1 2">SY3</strain>
    </source>
</reference>
<dbReference type="InterPro" id="IPR038666">
    <property type="entry name" value="SSP1_head-tail_sf"/>
</dbReference>
<dbReference type="EMBL" id="JEOB01000002">
    <property type="protein sequence ID" value="EXM40162.1"/>
    <property type="molecule type" value="Genomic_DNA"/>
</dbReference>
<dbReference type="InterPro" id="IPR008767">
    <property type="entry name" value="Phage_SPP1_head-tail_adaptor"/>
</dbReference>
<accession>A0A011V3X2</accession>
<dbReference type="OrthoDB" id="9808209at2"/>
<evidence type="ECO:0000313" key="2">
    <source>
        <dbReference type="Proteomes" id="UP000021369"/>
    </source>
</evidence>
<gene>
    <name evidence="1" type="ORF">RASY3_06960</name>
</gene>
<keyword evidence="2" id="KW-1185">Reference proteome</keyword>